<dbReference type="AlphaFoldDB" id="D7T504"/>
<evidence type="ECO:0000313" key="1">
    <source>
        <dbReference type="EMBL" id="CBI25586.3"/>
    </source>
</evidence>
<dbReference type="PaxDb" id="29760-VIT_11s0118g00690.t01"/>
<dbReference type="EMBL" id="FN595515">
    <property type="protein sequence ID" value="CBI25586.3"/>
    <property type="molecule type" value="Genomic_DNA"/>
</dbReference>
<name>D7T504_VITVI</name>
<organism evidence="1 2">
    <name type="scientific">Vitis vinifera</name>
    <name type="common">Grape</name>
    <dbReference type="NCBI Taxonomy" id="29760"/>
    <lineage>
        <taxon>Eukaryota</taxon>
        <taxon>Viridiplantae</taxon>
        <taxon>Streptophyta</taxon>
        <taxon>Embryophyta</taxon>
        <taxon>Tracheophyta</taxon>
        <taxon>Spermatophyta</taxon>
        <taxon>Magnoliopsida</taxon>
        <taxon>eudicotyledons</taxon>
        <taxon>Gunneridae</taxon>
        <taxon>Pentapetalae</taxon>
        <taxon>rosids</taxon>
        <taxon>Vitales</taxon>
        <taxon>Vitaceae</taxon>
        <taxon>Viteae</taxon>
        <taxon>Vitis</taxon>
    </lineage>
</organism>
<accession>D7T504</accession>
<gene>
    <name evidence="1" type="ordered locus">VIT_11s0118g00690</name>
</gene>
<sequence>MHMLMFVHMEFCWYCVRVENNFDLVTSCTITLLTPYFSDSQNTCLSYLQFHQNLMGVKSLEIISVTDTQLFWPTVNGMECTHLHVNTDWEV</sequence>
<protein>
    <submittedName>
        <fullName evidence="1">Uncharacterized protein</fullName>
    </submittedName>
</protein>
<reference evidence="2" key="1">
    <citation type="journal article" date="2007" name="Nature">
        <title>The grapevine genome sequence suggests ancestral hexaploidization in major angiosperm phyla.</title>
        <authorList>
            <consortium name="The French-Italian Public Consortium for Grapevine Genome Characterization."/>
            <person name="Jaillon O."/>
            <person name="Aury J.-M."/>
            <person name="Noel B."/>
            <person name="Policriti A."/>
            <person name="Clepet C."/>
            <person name="Casagrande A."/>
            <person name="Choisne N."/>
            <person name="Aubourg S."/>
            <person name="Vitulo N."/>
            <person name="Jubin C."/>
            <person name="Vezzi A."/>
            <person name="Legeai F."/>
            <person name="Hugueney P."/>
            <person name="Dasilva C."/>
            <person name="Horner D."/>
            <person name="Mica E."/>
            <person name="Jublot D."/>
            <person name="Poulain J."/>
            <person name="Bruyere C."/>
            <person name="Billault A."/>
            <person name="Segurens B."/>
            <person name="Gouyvenoux M."/>
            <person name="Ugarte E."/>
            <person name="Cattonaro F."/>
            <person name="Anthouard V."/>
            <person name="Vico V."/>
            <person name="Del Fabbro C."/>
            <person name="Alaux M."/>
            <person name="Di Gaspero G."/>
            <person name="Dumas V."/>
            <person name="Felice N."/>
            <person name="Paillard S."/>
            <person name="Juman I."/>
            <person name="Moroldo M."/>
            <person name="Scalabrin S."/>
            <person name="Canaguier A."/>
            <person name="Le Clainche I."/>
            <person name="Malacrida G."/>
            <person name="Durand E."/>
            <person name="Pesole G."/>
            <person name="Laucou V."/>
            <person name="Chatelet P."/>
            <person name="Merdinoglu D."/>
            <person name="Delledonne M."/>
            <person name="Pezzotti M."/>
            <person name="Lecharny A."/>
            <person name="Scarpelli C."/>
            <person name="Artiguenave F."/>
            <person name="Pe M.E."/>
            <person name="Valle G."/>
            <person name="Morgante M."/>
            <person name="Caboche M."/>
            <person name="Adam-Blondon A.-F."/>
            <person name="Weissenbach J."/>
            <person name="Quetier F."/>
            <person name="Wincker P."/>
        </authorList>
    </citation>
    <scope>NUCLEOTIDE SEQUENCE [LARGE SCALE GENOMIC DNA]</scope>
    <source>
        <strain evidence="2">cv. Pinot noir / PN40024</strain>
    </source>
</reference>
<dbReference type="InParanoid" id="D7T504"/>
<keyword evidence="2" id="KW-1185">Reference proteome</keyword>
<dbReference type="HOGENOM" id="CLU_2431447_0_0_1"/>
<dbReference type="Proteomes" id="UP000009183">
    <property type="component" value="Chromosome 11"/>
</dbReference>
<evidence type="ECO:0000313" key="2">
    <source>
        <dbReference type="Proteomes" id="UP000009183"/>
    </source>
</evidence>
<proteinExistence type="predicted"/>